<dbReference type="SUPFAM" id="SSF74650">
    <property type="entry name" value="Galactose mutarotase-like"/>
    <property type="match status" value="1"/>
</dbReference>
<dbReference type="InterPro" id="IPR008183">
    <property type="entry name" value="Aldose_1/G6P_1-epimerase"/>
</dbReference>
<feature type="active site" evidence="5">
    <location>
        <position position="154"/>
    </location>
</feature>
<evidence type="ECO:0000256" key="1">
    <source>
        <dbReference type="ARBA" id="ARBA00001096"/>
    </source>
</evidence>
<dbReference type="GO" id="GO:0005737">
    <property type="term" value="C:cytoplasm"/>
    <property type="evidence" value="ECO:0007669"/>
    <property type="project" value="TreeGrafter"/>
</dbReference>
<evidence type="ECO:0000256" key="5">
    <source>
        <dbReference type="PIRSR" id="PIRSR016020-1"/>
    </source>
</evidence>
<name>A0A1E8PVH4_9BURK</name>
<dbReference type="InterPro" id="IPR014718">
    <property type="entry name" value="GH-type_carb-bd"/>
</dbReference>
<protein>
    <recommendedName>
        <fullName evidence="4">Putative glucose-6-phosphate 1-epimerase</fullName>
        <ecNumber evidence="4">5.1.3.15</ecNumber>
    </recommendedName>
</protein>
<evidence type="ECO:0000256" key="3">
    <source>
        <dbReference type="ARBA" id="ARBA00023235"/>
    </source>
</evidence>
<evidence type="ECO:0000313" key="7">
    <source>
        <dbReference type="Proteomes" id="UP000092634"/>
    </source>
</evidence>
<dbReference type="InterPro" id="IPR011013">
    <property type="entry name" value="Gal_mutarotase_sf_dom"/>
</dbReference>
<dbReference type="Proteomes" id="UP000092634">
    <property type="component" value="Unassembled WGS sequence"/>
</dbReference>
<evidence type="ECO:0000256" key="2">
    <source>
        <dbReference type="ARBA" id="ARBA00005866"/>
    </source>
</evidence>
<reference evidence="6 7" key="1">
    <citation type="submission" date="2016-10" db="EMBL/GenBank/DDBJ databases">
        <title>Updated version of Genome Assembly of Janthinobacterium lividum ERGS5:01.</title>
        <authorList>
            <person name="Kumar R."/>
            <person name="Acharya V."/>
            <person name="Singh D."/>
        </authorList>
    </citation>
    <scope>NUCLEOTIDE SEQUENCE [LARGE SCALE GENOMIC DNA]</scope>
    <source>
        <strain evidence="6 7">ERGS5:01</strain>
    </source>
</reference>
<comment type="catalytic activity">
    <reaction evidence="1">
        <text>alpha-D-glucose 6-phosphate = beta-D-glucose 6-phosphate</text>
        <dbReference type="Rhea" id="RHEA:16249"/>
        <dbReference type="ChEBI" id="CHEBI:58225"/>
        <dbReference type="ChEBI" id="CHEBI:58247"/>
        <dbReference type="EC" id="5.1.3.15"/>
    </reaction>
</comment>
<dbReference type="CDD" id="cd09020">
    <property type="entry name" value="D-hex-6-P-epi_like"/>
    <property type="match status" value="1"/>
</dbReference>
<dbReference type="GO" id="GO:0047938">
    <property type="term" value="F:glucose-6-phosphate 1-epimerase activity"/>
    <property type="evidence" value="ECO:0007669"/>
    <property type="project" value="UniProtKB-UniRule"/>
</dbReference>
<gene>
    <name evidence="6" type="ORF">BA896_011870</name>
</gene>
<comment type="caution">
    <text evidence="6">The sequence shown here is derived from an EMBL/GenBank/DDBJ whole genome shotgun (WGS) entry which is preliminary data.</text>
</comment>
<sequence length="287" mass="31119">MSKSTFGQLPAVTIRAADGAQASVTLYGGHLVSWQTSDGQERLFCSRASSLDGSRAIRGGVPVIFPQFGARGTGMRHGFARVANWQLEASGEADGAAYAQFVLHHTDLPEAIGAAWPRAFTLRLRVAVRGQSLQLSLSVHNTGEQAFAFSAALHSYFAIDQLSLARVGGLQRVRYSDDTPQEALQAQEWLQFDDKLDRIYYQLPGAINLQSGSHTLRLEQQGFTDAVVWNPGAQDAAALPDLADDEYQRFICIEPALIEPDMLAAGAEWTGHQHIKVKPAGSDPTSI</sequence>
<dbReference type="PANTHER" id="PTHR11122:SF13">
    <property type="entry name" value="GLUCOSE-6-PHOSPHATE 1-EPIMERASE"/>
    <property type="match status" value="1"/>
</dbReference>
<evidence type="ECO:0000313" key="6">
    <source>
        <dbReference type="EMBL" id="OFJ50211.1"/>
    </source>
</evidence>
<feature type="active site" evidence="5">
    <location>
        <position position="254"/>
    </location>
</feature>
<evidence type="ECO:0000256" key="4">
    <source>
        <dbReference type="PIRNR" id="PIRNR016020"/>
    </source>
</evidence>
<dbReference type="GO" id="GO:0005975">
    <property type="term" value="P:carbohydrate metabolic process"/>
    <property type="evidence" value="ECO:0007669"/>
    <property type="project" value="InterPro"/>
</dbReference>
<dbReference type="Gene3D" id="2.70.98.10">
    <property type="match status" value="1"/>
</dbReference>
<dbReference type="PIRSF" id="PIRSF016020">
    <property type="entry name" value="PHexose_mutarotase"/>
    <property type="match status" value="1"/>
</dbReference>
<dbReference type="InterPro" id="IPR025532">
    <property type="entry name" value="G6P_1-epimerase"/>
</dbReference>
<comment type="similarity">
    <text evidence="2 4">Belongs to the glucose-6-phosphate 1-epimerase family.</text>
</comment>
<dbReference type="Pfam" id="PF01263">
    <property type="entry name" value="Aldose_epim"/>
    <property type="match status" value="1"/>
</dbReference>
<accession>A0A1E8PVH4</accession>
<proteinExistence type="inferred from homology"/>
<dbReference type="AlphaFoldDB" id="A0A1E8PVH4"/>
<organism evidence="6 7">
    <name type="scientific">Janthinobacterium lividum</name>
    <dbReference type="NCBI Taxonomy" id="29581"/>
    <lineage>
        <taxon>Bacteria</taxon>
        <taxon>Pseudomonadati</taxon>
        <taxon>Pseudomonadota</taxon>
        <taxon>Betaproteobacteria</taxon>
        <taxon>Burkholderiales</taxon>
        <taxon>Oxalobacteraceae</taxon>
        <taxon>Janthinobacterium</taxon>
    </lineage>
</organism>
<dbReference type="GO" id="GO:0030246">
    <property type="term" value="F:carbohydrate binding"/>
    <property type="evidence" value="ECO:0007669"/>
    <property type="project" value="UniProtKB-UniRule"/>
</dbReference>
<dbReference type="PANTHER" id="PTHR11122">
    <property type="entry name" value="APOSPORY-ASSOCIATED PROTEIN C-RELATED"/>
    <property type="match status" value="1"/>
</dbReference>
<dbReference type="EMBL" id="MAQB02000001">
    <property type="protein sequence ID" value="OFJ50211.1"/>
    <property type="molecule type" value="Genomic_DNA"/>
</dbReference>
<dbReference type="EC" id="5.1.3.15" evidence="4"/>
<keyword evidence="3 4" id="KW-0413">Isomerase</keyword>